<dbReference type="GO" id="GO:0005216">
    <property type="term" value="F:monoatomic ion channel activity"/>
    <property type="evidence" value="ECO:0007669"/>
    <property type="project" value="InterPro"/>
</dbReference>
<comment type="subcellular location">
    <subcellularLocation>
        <location evidence="1">Cell membrane</location>
        <topology evidence="1">Multi-pass membrane protein</topology>
    </subcellularLocation>
</comment>
<reference evidence="16" key="1">
    <citation type="journal article" date="2010" name="Genome Biol.">
        <title>Genome sequence of the necrotrophic plant pathogen Pythium ultimum reveals original pathogenicity mechanisms and effector repertoire.</title>
        <authorList>
            <person name="Levesque C.A."/>
            <person name="Brouwer H."/>
            <person name="Cano L."/>
            <person name="Hamilton J.P."/>
            <person name="Holt C."/>
            <person name="Huitema E."/>
            <person name="Raffaele S."/>
            <person name="Robideau G.P."/>
            <person name="Thines M."/>
            <person name="Win J."/>
            <person name="Zerillo M.M."/>
            <person name="Beakes G.W."/>
            <person name="Boore J.L."/>
            <person name="Busam D."/>
            <person name="Dumas B."/>
            <person name="Ferriera S."/>
            <person name="Fuerstenberg S.I."/>
            <person name="Gachon C.M."/>
            <person name="Gaulin E."/>
            <person name="Govers F."/>
            <person name="Grenville-Briggs L."/>
            <person name="Horner N."/>
            <person name="Hostetler J."/>
            <person name="Jiang R.H."/>
            <person name="Johnson J."/>
            <person name="Krajaejun T."/>
            <person name="Lin H."/>
            <person name="Meijer H.J."/>
            <person name="Moore B."/>
            <person name="Morris P."/>
            <person name="Phuntmart V."/>
            <person name="Puiu D."/>
            <person name="Shetty J."/>
            <person name="Stajich J.E."/>
            <person name="Tripathy S."/>
            <person name="Wawra S."/>
            <person name="van West P."/>
            <person name="Whitty B.R."/>
            <person name="Coutinho P.M."/>
            <person name="Henrissat B."/>
            <person name="Martin F."/>
            <person name="Thomas P.D."/>
            <person name="Tyler B.M."/>
            <person name="De Vries R.P."/>
            <person name="Kamoun S."/>
            <person name="Yandell M."/>
            <person name="Tisserat N."/>
            <person name="Buell C.R."/>
        </authorList>
    </citation>
    <scope>NUCLEOTIDE SEQUENCE</scope>
    <source>
        <strain evidence="16">DAOM:BR144</strain>
    </source>
</reference>
<feature type="transmembrane region" description="Helical" evidence="13">
    <location>
        <begin position="276"/>
        <end position="295"/>
    </location>
</feature>
<dbReference type="PANTHER" id="PTHR10582">
    <property type="entry name" value="TRANSIENT RECEPTOR POTENTIAL ION CHANNEL PROTEIN"/>
    <property type="match status" value="1"/>
</dbReference>
<keyword evidence="2" id="KW-0813">Transport</keyword>
<evidence type="ECO:0000259" key="14">
    <source>
        <dbReference type="Pfam" id="PF00520"/>
    </source>
</evidence>
<evidence type="ECO:0000313" key="15">
    <source>
        <dbReference type="EnsemblProtists" id="PYU1_T010938"/>
    </source>
</evidence>
<dbReference type="PANTHER" id="PTHR10582:SF2">
    <property type="entry name" value="INACTIVE"/>
    <property type="match status" value="1"/>
</dbReference>
<dbReference type="AlphaFoldDB" id="K3X139"/>
<accession>K3X139</accession>
<keyword evidence="7" id="KW-0106">Calcium</keyword>
<feature type="domain" description="Ion transport" evidence="14">
    <location>
        <begin position="301"/>
        <end position="474"/>
    </location>
</feature>
<keyword evidence="6" id="KW-0677">Repeat</keyword>
<evidence type="ECO:0000256" key="12">
    <source>
        <dbReference type="PROSITE-ProRule" id="PRU00023"/>
    </source>
</evidence>
<dbReference type="OMA" id="CSYILYI"/>
<evidence type="ECO:0000256" key="5">
    <source>
        <dbReference type="ARBA" id="ARBA00022692"/>
    </source>
</evidence>
<evidence type="ECO:0000256" key="9">
    <source>
        <dbReference type="ARBA" id="ARBA00023065"/>
    </source>
</evidence>
<evidence type="ECO:0000256" key="2">
    <source>
        <dbReference type="ARBA" id="ARBA00022448"/>
    </source>
</evidence>
<dbReference type="InterPro" id="IPR024862">
    <property type="entry name" value="TRPV"/>
</dbReference>
<dbReference type="STRING" id="431595.K3X139"/>
<feature type="transmembrane region" description="Helical" evidence="13">
    <location>
        <begin position="445"/>
        <end position="468"/>
    </location>
</feature>
<keyword evidence="5 13" id="KW-0812">Transmembrane</keyword>
<protein>
    <recommendedName>
        <fullName evidence="14">Ion transport domain-containing protein</fullName>
    </recommendedName>
</protein>
<keyword evidence="12" id="KW-0040">ANK repeat</keyword>
<dbReference type="Pfam" id="PF00520">
    <property type="entry name" value="Ion_trans"/>
    <property type="match status" value="1"/>
</dbReference>
<keyword evidence="10 13" id="KW-0472">Membrane</keyword>
<dbReference type="VEuPathDB" id="FungiDB:PYU1_G010915"/>
<feature type="transmembrane region" description="Helical" evidence="13">
    <location>
        <begin position="315"/>
        <end position="335"/>
    </location>
</feature>
<evidence type="ECO:0000256" key="10">
    <source>
        <dbReference type="ARBA" id="ARBA00023136"/>
    </source>
</evidence>
<feature type="transmembrane region" description="Helical" evidence="13">
    <location>
        <begin position="341"/>
        <end position="362"/>
    </location>
</feature>
<dbReference type="GO" id="GO:0098703">
    <property type="term" value="P:calcium ion import across plasma membrane"/>
    <property type="evidence" value="ECO:0007669"/>
    <property type="project" value="TreeGrafter"/>
</dbReference>
<name>K3X139_GLOUD</name>
<feature type="repeat" description="ANK" evidence="12">
    <location>
        <begin position="85"/>
        <end position="117"/>
    </location>
</feature>
<keyword evidence="3" id="KW-1003">Cell membrane</keyword>
<keyword evidence="9" id="KW-0406">Ion transport</keyword>
<dbReference type="InterPro" id="IPR005821">
    <property type="entry name" value="Ion_trans_dom"/>
</dbReference>
<keyword evidence="16" id="KW-1185">Reference proteome</keyword>
<dbReference type="HOGENOM" id="CLU_024724_0_0_1"/>
<keyword evidence="11" id="KW-0407">Ion channel</keyword>
<evidence type="ECO:0000256" key="3">
    <source>
        <dbReference type="ARBA" id="ARBA00022475"/>
    </source>
</evidence>
<dbReference type="GO" id="GO:0005886">
    <property type="term" value="C:plasma membrane"/>
    <property type="evidence" value="ECO:0007669"/>
    <property type="project" value="UniProtKB-SubCell"/>
</dbReference>
<dbReference type="EMBL" id="GL376590">
    <property type="status" value="NOT_ANNOTATED_CDS"/>
    <property type="molecule type" value="Genomic_DNA"/>
</dbReference>
<evidence type="ECO:0000256" key="6">
    <source>
        <dbReference type="ARBA" id="ARBA00022737"/>
    </source>
</evidence>
<evidence type="ECO:0000256" key="1">
    <source>
        <dbReference type="ARBA" id="ARBA00004651"/>
    </source>
</evidence>
<evidence type="ECO:0000256" key="8">
    <source>
        <dbReference type="ARBA" id="ARBA00022989"/>
    </source>
</evidence>
<dbReference type="eggNOG" id="KOG3676">
    <property type="taxonomic scope" value="Eukaryota"/>
</dbReference>
<evidence type="ECO:0000256" key="11">
    <source>
        <dbReference type="ARBA" id="ARBA00023303"/>
    </source>
</evidence>
<reference evidence="16" key="2">
    <citation type="submission" date="2010-04" db="EMBL/GenBank/DDBJ databases">
        <authorList>
            <person name="Buell R."/>
            <person name="Hamilton J."/>
            <person name="Hostetler J."/>
        </authorList>
    </citation>
    <scope>NUCLEOTIDE SEQUENCE [LARGE SCALE GENOMIC DNA]</scope>
    <source>
        <strain evidence="16">DAOM:BR144</strain>
    </source>
</reference>
<dbReference type="EnsemblProtists" id="PYU1_T010938">
    <property type="protein sequence ID" value="PYU1_T010938"/>
    <property type="gene ID" value="PYU1_G010915"/>
</dbReference>
<sequence length="715" mass="80163">MSRPVDDADVRTLNWQTLPNAEFDEIAARIIVNPQVGLLELKNPLIRRARDGSTLLHLFAGCESCDELLVHLINARVPVDMPDYSGWTPLLEAAQEGQICNCEVLLAHGATPDLATIPGGDMTPLRAAVKVGNEATTKWLLKQRGTWPRHQWDNEFFALLLDKTPFVAVEYLDAFAQLQSHSKLGNMAVQYTNLRFIYGEPHVPVQDTALGIAMRCPPGKQVLSHRVMRHVMKVKWVSFAKSMFRREFAVYCTLVGSYYIPTIWADPNWVQLASSFDYWVACCRAASWACSLYLLMRVEYYEYMGGGASAYFRSFWNWLNVTSYVATLVTIPFEFITSLTAVRNCLLALITVMMWVNMLQFLQVSTQSGLLLAMMSRMRKDVYRFFILYSVFLLGFSGAFYLLLRGLTGFESYGNAFLTVFLMLFGQLNYDTFNQTTGWTWHMSNALLMAYLLSVVIVLLNILIAMMATTYSDIWDAAETETMLCHAQVIIRMEKSLSPRTRTRKYNTLLGNTAATTEPHVSSDAKNLELNSATTVVDVPLGDEDDSSSSAQSHFAARKAMIASIVEKMKTMPKQAIENALTTSPTWSAVKPIIEAHAVNFHAPDLDALKESLYLKSTFDDDLAADDCANGIGTRRRELGLLEDGIRYESPVKTQSTAKSTMDVILELQTQVQQLTAVVKDLKAQGTQPLTTPQRRRRSLARYVTASAISPAELV</sequence>
<dbReference type="Proteomes" id="UP000019132">
    <property type="component" value="Unassembled WGS sequence"/>
</dbReference>
<evidence type="ECO:0000313" key="16">
    <source>
        <dbReference type="Proteomes" id="UP000019132"/>
    </source>
</evidence>
<evidence type="ECO:0000256" key="4">
    <source>
        <dbReference type="ARBA" id="ARBA00022568"/>
    </source>
</evidence>
<evidence type="ECO:0000256" key="13">
    <source>
        <dbReference type="SAM" id="Phobius"/>
    </source>
</evidence>
<feature type="transmembrane region" description="Helical" evidence="13">
    <location>
        <begin position="248"/>
        <end position="264"/>
    </location>
</feature>
<dbReference type="SUPFAM" id="SSF48403">
    <property type="entry name" value="Ankyrin repeat"/>
    <property type="match status" value="1"/>
</dbReference>
<dbReference type="InterPro" id="IPR036770">
    <property type="entry name" value="Ankyrin_rpt-contain_sf"/>
</dbReference>
<reference evidence="15" key="3">
    <citation type="submission" date="2015-02" db="UniProtKB">
        <authorList>
            <consortium name="EnsemblProtists"/>
        </authorList>
    </citation>
    <scope>IDENTIFICATION</scope>
    <source>
        <strain evidence="15">DAOM BR144</strain>
    </source>
</reference>
<feature type="transmembrane region" description="Helical" evidence="13">
    <location>
        <begin position="382"/>
        <end position="404"/>
    </location>
</feature>
<dbReference type="PROSITE" id="PS50088">
    <property type="entry name" value="ANK_REPEAT"/>
    <property type="match status" value="1"/>
</dbReference>
<evidence type="ECO:0000256" key="7">
    <source>
        <dbReference type="ARBA" id="ARBA00022837"/>
    </source>
</evidence>
<dbReference type="InParanoid" id="K3X139"/>
<keyword evidence="8 13" id="KW-1133">Transmembrane helix</keyword>
<dbReference type="InterPro" id="IPR002110">
    <property type="entry name" value="Ankyrin_rpt"/>
</dbReference>
<organism evidence="15 16">
    <name type="scientific">Globisporangium ultimum (strain ATCC 200006 / CBS 805.95 / DAOM BR144)</name>
    <name type="common">Pythium ultimum</name>
    <dbReference type="NCBI Taxonomy" id="431595"/>
    <lineage>
        <taxon>Eukaryota</taxon>
        <taxon>Sar</taxon>
        <taxon>Stramenopiles</taxon>
        <taxon>Oomycota</taxon>
        <taxon>Peronosporomycetes</taxon>
        <taxon>Pythiales</taxon>
        <taxon>Pythiaceae</taxon>
        <taxon>Globisporangium</taxon>
    </lineage>
</organism>
<proteinExistence type="predicted"/>
<dbReference type="Pfam" id="PF12796">
    <property type="entry name" value="Ank_2"/>
    <property type="match status" value="1"/>
</dbReference>
<dbReference type="SMART" id="SM00248">
    <property type="entry name" value="ANK"/>
    <property type="match status" value="3"/>
</dbReference>
<dbReference type="Gene3D" id="1.25.40.20">
    <property type="entry name" value="Ankyrin repeat-containing domain"/>
    <property type="match status" value="1"/>
</dbReference>
<keyword evidence="4" id="KW-0109">Calcium transport</keyword>